<name>A0A8C1FGY3_CYPCA</name>
<keyword evidence="3 5" id="KW-0175">Coiled coil</keyword>
<evidence type="ECO:0000313" key="9">
    <source>
        <dbReference type="Proteomes" id="UP001108240"/>
    </source>
</evidence>
<accession>A0A8C1FGY3</accession>
<dbReference type="GO" id="GO:0005198">
    <property type="term" value="F:structural molecule activity"/>
    <property type="evidence" value="ECO:0007669"/>
    <property type="project" value="InterPro"/>
</dbReference>
<evidence type="ECO:0000256" key="6">
    <source>
        <dbReference type="SAM" id="MobiDB-lite"/>
    </source>
</evidence>
<evidence type="ECO:0000256" key="2">
    <source>
        <dbReference type="ARBA" id="ARBA00022754"/>
    </source>
</evidence>
<dbReference type="FunFam" id="1.20.5.500:FF:000001">
    <property type="entry name" value="Type II keratin 23"/>
    <property type="match status" value="1"/>
</dbReference>
<dbReference type="PROSITE" id="PS00226">
    <property type="entry name" value="IF_ROD_1"/>
    <property type="match status" value="1"/>
</dbReference>
<evidence type="ECO:0000256" key="5">
    <source>
        <dbReference type="SAM" id="Coils"/>
    </source>
</evidence>
<feature type="domain" description="IF rod" evidence="7">
    <location>
        <begin position="104"/>
        <end position="415"/>
    </location>
</feature>
<comment type="similarity">
    <text evidence="4">Belongs to the intermediate filament family.</text>
</comment>
<feature type="coiled-coil region" evidence="5">
    <location>
        <begin position="221"/>
        <end position="248"/>
    </location>
</feature>
<evidence type="ECO:0000259" key="7">
    <source>
        <dbReference type="PROSITE" id="PS51842"/>
    </source>
</evidence>
<dbReference type="Pfam" id="PF00038">
    <property type="entry name" value="Filament"/>
    <property type="match status" value="1"/>
</dbReference>
<evidence type="ECO:0000313" key="8">
    <source>
        <dbReference type="Ensembl" id="ENSCCRP00000091730.2"/>
    </source>
</evidence>
<feature type="compositionally biased region" description="Low complexity" evidence="6">
    <location>
        <begin position="428"/>
        <end position="441"/>
    </location>
</feature>
<dbReference type="InterPro" id="IPR018039">
    <property type="entry name" value="IF_conserved"/>
</dbReference>
<dbReference type="PANTHER" id="PTHR23239:SF347">
    <property type="entry name" value="KERATIN 93-RELATED"/>
    <property type="match status" value="1"/>
</dbReference>
<keyword evidence="1" id="KW-0416">Keratin</keyword>
<keyword evidence="9" id="KW-1185">Reference proteome</keyword>
<dbReference type="AlphaFoldDB" id="A0A8C1FGY3"/>
<organism evidence="8 9">
    <name type="scientific">Cyprinus carpio carpio</name>
    <dbReference type="NCBI Taxonomy" id="630221"/>
    <lineage>
        <taxon>Eukaryota</taxon>
        <taxon>Metazoa</taxon>
        <taxon>Chordata</taxon>
        <taxon>Craniata</taxon>
        <taxon>Vertebrata</taxon>
        <taxon>Euteleostomi</taxon>
        <taxon>Actinopterygii</taxon>
        <taxon>Neopterygii</taxon>
        <taxon>Teleostei</taxon>
        <taxon>Ostariophysi</taxon>
        <taxon>Cypriniformes</taxon>
        <taxon>Cyprinidae</taxon>
        <taxon>Cyprininae</taxon>
        <taxon>Cyprinus</taxon>
    </lineage>
</organism>
<dbReference type="PANTHER" id="PTHR23239">
    <property type="entry name" value="INTERMEDIATE FILAMENT"/>
    <property type="match status" value="1"/>
</dbReference>
<dbReference type="FunFam" id="1.20.5.1160:FF:000002">
    <property type="entry name" value="Type I keratin 10"/>
    <property type="match status" value="1"/>
</dbReference>
<dbReference type="SMART" id="SM01391">
    <property type="entry name" value="Filament"/>
    <property type="match status" value="1"/>
</dbReference>
<dbReference type="Ensembl" id="ENSCCRT00000099566.2">
    <property type="protein sequence ID" value="ENSCCRP00000091730.2"/>
    <property type="gene ID" value="ENSCCRG00000049632.2"/>
</dbReference>
<feature type="coiled-coil region" evidence="5">
    <location>
        <begin position="108"/>
        <end position="142"/>
    </location>
</feature>
<dbReference type="GeneTree" id="ENSGT00940000155258"/>
<feature type="region of interest" description="Disordered" evidence="6">
    <location>
        <begin position="428"/>
        <end position="456"/>
    </location>
</feature>
<evidence type="ECO:0000256" key="3">
    <source>
        <dbReference type="ARBA" id="ARBA00023054"/>
    </source>
</evidence>
<reference evidence="8" key="2">
    <citation type="submission" date="2025-09" db="UniProtKB">
        <authorList>
            <consortium name="Ensembl"/>
        </authorList>
    </citation>
    <scope>IDENTIFICATION</scope>
</reference>
<dbReference type="InterPro" id="IPR002957">
    <property type="entry name" value="Keratin_I"/>
</dbReference>
<dbReference type="OMA" id="IRTHYEN"/>
<dbReference type="GO" id="GO:0005882">
    <property type="term" value="C:intermediate filament"/>
    <property type="evidence" value="ECO:0007669"/>
    <property type="project" value="UniProtKB-KW"/>
</dbReference>
<dbReference type="PROSITE" id="PS51842">
    <property type="entry name" value="IF_ROD_2"/>
    <property type="match status" value="1"/>
</dbReference>
<dbReference type="InterPro" id="IPR039008">
    <property type="entry name" value="IF_rod_dom"/>
</dbReference>
<dbReference type="Proteomes" id="UP001108240">
    <property type="component" value="Unplaced"/>
</dbReference>
<protein>
    <submittedName>
        <fullName evidence="8">Keratin 93</fullName>
    </submittedName>
</protein>
<feature type="coiled-coil region" evidence="5">
    <location>
        <begin position="273"/>
        <end position="414"/>
    </location>
</feature>
<evidence type="ECO:0000256" key="1">
    <source>
        <dbReference type="ARBA" id="ARBA00022744"/>
    </source>
</evidence>
<evidence type="ECO:0000256" key="4">
    <source>
        <dbReference type="RuleBase" id="RU000685"/>
    </source>
</evidence>
<keyword evidence="2 4" id="KW-0403">Intermediate filament</keyword>
<proteinExistence type="inferred from homology"/>
<sequence>MSASVCVTSFKGPKTVTSKSIITKSRCGSMVFPQKAYSVYGCGLGGSTRISSSSLQYRPGGYGGGYGFGGRYGYGGGYGGGYSGGYAPGILPGGCVVNDFQLNEKATMQNLNDRLASYLEKVRSLEAANAILERQIREYYEKKGPICQRDYSCYWNTIKDLKDKIKNATIHNANIILQIDNAKLAADDFRIKYEHEVVMRQSVEADVANLRHLLNQTNMGRGDLEMQINCLEEELAFMKNNHQDELAALRSQLTGTVNVEVDAAPQQDLNKVLDEIRAHYENIIQKHRREQEEWFKDKTAGLNLEVVISTETIQTSRSQITELRNTLQSLEIELQSQLSMKAALENSLAETEARYSAMLAGYQNQINMLEAELCQVRASIEQQGRDYALLLDIKSRLEQEIATYRCLLENQDIKTQIPGSTIVISGGSQSSGGSHTITTGGPVQIKQTTTTSHQIY</sequence>
<dbReference type="FunFam" id="1.20.5.170:FF:000002">
    <property type="entry name" value="Type I keratin KA11"/>
    <property type="match status" value="1"/>
</dbReference>
<feature type="compositionally biased region" description="Polar residues" evidence="6">
    <location>
        <begin position="445"/>
        <end position="456"/>
    </location>
</feature>
<reference evidence="8" key="1">
    <citation type="submission" date="2025-08" db="UniProtKB">
        <authorList>
            <consortium name="Ensembl"/>
        </authorList>
    </citation>
    <scope>IDENTIFICATION</scope>
</reference>